<accession>A0A402C3R0</accession>
<dbReference type="NCBIfam" id="NF033580">
    <property type="entry name" value="transpos_IS5_3"/>
    <property type="match status" value="1"/>
</dbReference>
<dbReference type="GO" id="GO:0006313">
    <property type="term" value="P:DNA transposition"/>
    <property type="evidence" value="ECO:0007669"/>
    <property type="project" value="InterPro"/>
</dbReference>
<reference evidence="3 4" key="1">
    <citation type="submission" date="2018-11" db="EMBL/GenBank/DDBJ databases">
        <title>Microbial catabolism of amino acid.</title>
        <authorList>
            <person name="Hibi M."/>
            <person name="Ogawa J."/>
        </authorList>
    </citation>
    <scope>NUCLEOTIDE SEQUENCE [LARGE SCALE GENOMIC DNA]</scope>
    <source>
        <strain evidence="3 4">C31-06</strain>
    </source>
</reference>
<evidence type="ECO:0000259" key="1">
    <source>
        <dbReference type="Pfam" id="PF01609"/>
    </source>
</evidence>
<dbReference type="PANTHER" id="PTHR30007">
    <property type="entry name" value="PHP DOMAIN PROTEIN"/>
    <property type="match status" value="1"/>
</dbReference>
<dbReference type="OrthoDB" id="3335835at2"/>
<feature type="domain" description="Transposase IS4-like" evidence="1">
    <location>
        <begin position="99"/>
        <end position="254"/>
    </location>
</feature>
<dbReference type="InterPro" id="IPR002559">
    <property type="entry name" value="Transposase_11"/>
</dbReference>
<dbReference type="EMBL" id="BHYM01000017">
    <property type="protein sequence ID" value="GCE38260.1"/>
    <property type="molecule type" value="Genomic_DNA"/>
</dbReference>
<organism evidence="3 4">
    <name type="scientific">Rhodococcus wratislaviensis</name>
    <name type="common">Tsukamurella wratislaviensis</name>
    <dbReference type="NCBI Taxonomy" id="44752"/>
    <lineage>
        <taxon>Bacteria</taxon>
        <taxon>Bacillati</taxon>
        <taxon>Actinomycetota</taxon>
        <taxon>Actinomycetes</taxon>
        <taxon>Mycobacteriales</taxon>
        <taxon>Nocardiaceae</taxon>
        <taxon>Rhodococcus</taxon>
    </lineage>
</organism>
<dbReference type="GO" id="GO:0003677">
    <property type="term" value="F:DNA binding"/>
    <property type="evidence" value="ECO:0007669"/>
    <property type="project" value="InterPro"/>
</dbReference>
<comment type="caution">
    <text evidence="3">The sequence shown here is derived from an EMBL/GenBank/DDBJ whole genome shotgun (WGS) entry which is preliminary data.</text>
</comment>
<evidence type="ECO:0000313" key="4">
    <source>
        <dbReference type="Proteomes" id="UP000287519"/>
    </source>
</evidence>
<dbReference type="PANTHER" id="PTHR30007:SF0">
    <property type="entry name" value="TRANSPOSASE"/>
    <property type="match status" value="1"/>
</dbReference>
<protein>
    <submittedName>
        <fullName evidence="3">Mobile element protein</fullName>
    </submittedName>
</protein>
<dbReference type="Pfam" id="PF13340">
    <property type="entry name" value="DUF4096"/>
    <property type="match status" value="1"/>
</dbReference>
<dbReference type="Pfam" id="PF01609">
    <property type="entry name" value="DDE_Tnp_1"/>
    <property type="match status" value="1"/>
</dbReference>
<sequence length="263" mass="29318">MYPSSVTDAQWAILQPLLPAPGNSAGRGGRPEKHCRRLVLDAILYLVRGGIAWRQLPAEFAPVGTVYAIFVRWIRGGVWHRILDTLRDRLRVRAGRDRCPTAAIIDSQTVPVADTVPRSGTGWDGGKRTTGVKRHIAVDVTGLLLAVVVTAASIQDRDAGHRLLAMLRGTFSTIRLVWADGGYPGRLLGWAKGVLALRVDIIKRKPGNTGFHVRPRVWVVERTFAWLNKYRRCVRDYEAKPEHHEAMVLIATIATMTRRLART</sequence>
<evidence type="ECO:0000259" key="2">
    <source>
        <dbReference type="Pfam" id="PF13340"/>
    </source>
</evidence>
<dbReference type="InterPro" id="IPR025161">
    <property type="entry name" value="IS402-like_dom"/>
</dbReference>
<dbReference type="GO" id="GO:0004803">
    <property type="term" value="F:transposase activity"/>
    <property type="evidence" value="ECO:0007669"/>
    <property type="project" value="InterPro"/>
</dbReference>
<proteinExistence type="predicted"/>
<gene>
    <name evidence="3" type="ORF">Rhow_001299</name>
</gene>
<dbReference type="AlphaFoldDB" id="A0A402C3R0"/>
<feature type="domain" description="Insertion element IS402-like" evidence="2">
    <location>
        <begin position="6"/>
        <end position="82"/>
    </location>
</feature>
<evidence type="ECO:0000313" key="3">
    <source>
        <dbReference type="EMBL" id="GCE38260.1"/>
    </source>
</evidence>
<dbReference type="Proteomes" id="UP000287519">
    <property type="component" value="Unassembled WGS sequence"/>
</dbReference>
<keyword evidence="4" id="KW-1185">Reference proteome</keyword>
<name>A0A402C3R0_RHOWR</name>